<feature type="compositionally biased region" description="Low complexity" evidence="2">
    <location>
        <begin position="407"/>
        <end position="418"/>
    </location>
</feature>
<evidence type="ECO:0000256" key="2">
    <source>
        <dbReference type="SAM" id="MobiDB-lite"/>
    </source>
</evidence>
<reference evidence="3 4" key="1">
    <citation type="journal article" date="2008" name="J. Bacteriol.">
        <title>Genome of the actinomycete plant pathogen Clavibacter michiganensis subsp. sepedonicus suggests recent niche adaptation.</title>
        <authorList>
            <person name="Bentley S.D."/>
            <person name="Corton C."/>
            <person name="Brown S.E."/>
            <person name="Barron A."/>
            <person name="Clark L."/>
            <person name="Doggett J."/>
            <person name="Harris B."/>
            <person name="Ormond D."/>
            <person name="Quail M.A."/>
            <person name="May G."/>
            <person name="Francis D."/>
            <person name="Knudson D."/>
            <person name="Parkhill J."/>
            <person name="Ishimaru C.A."/>
        </authorList>
    </citation>
    <scope>NUCLEOTIDE SEQUENCE [LARGE SCALE GENOMIC DNA]</scope>
    <source>
        <strain evidence="4">ATCC 33113 / DSM 20744 / JCM 9667 / LMG 2889 / ICMP 2535 / C-1</strain>
    </source>
</reference>
<protein>
    <submittedName>
        <fullName evidence="3">Uncharacterized protein</fullName>
    </submittedName>
</protein>
<dbReference type="Proteomes" id="UP000001318">
    <property type="component" value="Plasmid pCSL1"/>
</dbReference>
<accession>B0RJE9</accession>
<sequence length="418" mass="45660">MSLPPDGSPALAARWDDFQRAEVHRETNPPGAPERPSTSWSLPVPEGAYARVPAWWSKAEFLALAVARIHSEEGLAIRATFTGSRTASASKLEGVLQVLADAADYETGRCVTVTNATVSARVGCDVRTVQRSSRILEALGLVVVLVAGRRLNEQERVEAKALHNGNQFGAGSVRALTVSRELAQKRIVTLPSTSTSSSTSHPLKTSPRRAGARSTAATRPMQRRSHPRPGAKPAPVRTLAFRRLAAELDAVDEAAARTGRVLGRFTQGRSIEGLYRTLEAAHINETMSAAEILDVLRYRPGMRLRDGLAWLNGHAWVRAQIAFYRDRPASSVDGRPEVLSPGAEILEERDARWAREKAQADERRAAAAEARAEEARVRAKLREEQDAIDAVLAQMRRDFSPRRTSSRRTVSPSAPARA</sequence>
<feature type="region of interest" description="Disordered" evidence="2">
    <location>
        <begin position="22"/>
        <end position="43"/>
    </location>
</feature>
<evidence type="ECO:0000313" key="3">
    <source>
        <dbReference type="EMBL" id="CAQ03339.1"/>
    </source>
</evidence>
<organism evidence="3 4">
    <name type="scientific">Clavibacter sepedonicus</name>
    <name type="common">Clavibacter michiganensis subsp. sepedonicus</name>
    <dbReference type="NCBI Taxonomy" id="31964"/>
    <lineage>
        <taxon>Bacteria</taxon>
        <taxon>Bacillati</taxon>
        <taxon>Actinomycetota</taxon>
        <taxon>Actinomycetes</taxon>
        <taxon>Micrococcales</taxon>
        <taxon>Microbacteriaceae</taxon>
        <taxon>Clavibacter</taxon>
    </lineage>
</organism>
<gene>
    <name evidence="3" type="ordered locus">pCSL0096</name>
</gene>
<feature type="region of interest" description="Disordered" evidence="2">
    <location>
        <begin position="394"/>
        <end position="418"/>
    </location>
</feature>
<dbReference type="RefSeq" id="WP_012300405.1">
    <property type="nucleotide sequence ID" value="NZ_JBPFSJ010000023.1"/>
</dbReference>
<feature type="compositionally biased region" description="Low complexity" evidence="2">
    <location>
        <begin position="189"/>
        <end position="205"/>
    </location>
</feature>
<evidence type="ECO:0000313" key="4">
    <source>
        <dbReference type="Proteomes" id="UP000001318"/>
    </source>
</evidence>
<feature type="region of interest" description="Disordered" evidence="2">
    <location>
        <begin position="189"/>
        <end position="234"/>
    </location>
</feature>
<keyword evidence="1" id="KW-0175">Coiled coil</keyword>
<proteinExistence type="predicted"/>
<dbReference type="KEGG" id="cms:pCSL0096"/>
<keyword evidence="3" id="KW-0614">Plasmid</keyword>
<dbReference type="AlphaFoldDB" id="B0RJE9"/>
<geneLocation type="plasmid" evidence="3 4">
    <name>pCSL1</name>
</geneLocation>
<keyword evidence="4" id="KW-1185">Reference proteome</keyword>
<dbReference type="HOGENOM" id="CLU_656726_0_0_11"/>
<dbReference type="EMBL" id="AM849036">
    <property type="protein sequence ID" value="CAQ03339.1"/>
    <property type="molecule type" value="Genomic_DNA"/>
</dbReference>
<name>B0RJE9_CLASE</name>
<feature type="coiled-coil region" evidence="1">
    <location>
        <begin position="358"/>
        <end position="387"/>
    </location>
</feature>
<evidence type="ECO:0000256" key="1">
    <source>
        <dbReference type="SAM" id="Coils"/>
    </source>
</evidence>